<gene>
    <name evidence="2" type="ORF">OLEA9_A041821</name>
</gene>
<dbReference type="PANTHER" id="PTHR34145">
    <property type="entry name" value="OS02G0105600 PROTEIN"/>
    <property type="match status" value="1"/>
</dbReference>
<dbReference type="InterPro" id="IPR001810">
    <property type="entry name" value="F-box_dom"/>
</dbReference>
<proteinExistence type="predicted"/>
<dbReference type="Pfam" id="PF24758">
    <property type="entry name" value="LRR_At5g56370"/>
    <property type="match status" value="1"/>
</dbReference>
<feature type="domain" description="F-box" evidence="1">
    <location>
        <begin position="16"/>
        <end position="69"/>
    </location>
</feature>
<evidence type="ECO:0000259" key="1">
    <source>
        <dbReference type="PROSITE" id="PS50181"/>
    </source>
</evidence>
<dbReference type="OrthoDB" id="1722980at2759"/>
<accession>A0A8S0RE15</accession>
<evidence type="ECO:0000313" key="2">
    <source>
        <dbReference type="EMBL" id="CAA2977453.1"/>
    </source>
</evidence>
<name>A0A8S0RE15_OLEEU</name>
<dbReference type="InterPro" id="IPR036047">
    <property type="entry name" value="F-box-like_dom_sf"/>
</dbReference>
<evidence type="ECO:0000313" key="3">
    <source>
        <dbReference type="Proteomes" id="UP000594638"/>
    </source>
</evidence>
<dbReference type="SUPFAM" id="SSF81383">
    <property type="entry name" value="F-box domain"/>
    <property type="match status" value="1"/>
</dbReference>
<dbReference type="Pfam" id="PF00646">
    <property type="entry name" value="F-box"/>
    <property type="match status" value="1"/>
</dbReference>
<dbReference type="PANTHER" id="PTHR34145:SF28">
    <property type="entry name" value="F-BOX DOMAIN-CONTAINING PROTEIN"/>
    <property type="match status" value="1"/>
</dbReference>
<dbReference type="EMBL" id="CACTIH010003609">
    <property type="protein sequence ID" value="CAA2977453.1"/>
    <property type="molecule type" value="Genomic_DNA"/>
</dbReference>
<reference evidence="2 3" key="1">
    <citation type="submission" date="2019-12" db="EMBL/GenBank/DDBJ databases">
        <authorList>
            <person name="Alioto T."/>
            <person name="Alioto T."/>
            <person name="Gomez Garrido J."/>
        </authorList>
    </citation>
    <scope>NUCLEOTIDE SEQUENCE [LARGE SCALE GENOMIC DNA]</scope>
</reference>
<dbReference type="Gene3D" id="3.80.10.10">
    <property type="entry name" value="Ribonuclease Inhibitor"/>
    <property type="match status" value="1"/>
</dbReference>
<sequence>MTNCRSKCMMASEGLEDRISNLPSEIIDRILECMSVRDAARTSILSRKWRDFWPMHSKLIFDEHTFRVIRHGVLLMPDNQIDKIINKILLQHMGPIVKFLLDLSYINSARYSDVDQWMFFLSRNGVQELSLLYSKLTGKSYRLPSYVFTSSSLEHLALHKVIIKPLACIFMGNLTSLSFKNVKFESSSSEGYSSCLRTPQLKRLSIEICNGIHHLEIVARSLEVLTIYSSAARFIGFLNPNIKEFNFAWCREVPTKHGFHLLSRLLAKLPKIQILRFDGFFLKYLAGGHTPSELPRTAECLEYLKLDDLNFKDLDQIATVISLLQSCPNLCILDLKVSSRIITYGDAVLNYLNTPNCMKHNLIKLKTLRLYLYQNPVEELILLKLLLARSPSLVKIIIEETRHMDSVEGFRIARELLGFTRASPNANIIWNRCKTS</sequence>
<protein>
    <submittedName>
        <fullName evidence="2">F-box FBD LRR-repeat At1g13570-like</fullName>
    </submittedName>
</protein>
<keyword evidence="3" id="KW-1185">Reference proteome</keyword>
<dbReference type="Proteomes" id="UP000594638">
    <property type="component" value="Unassembled WGS sequence"/>
</dbReference>
<organism evidence="2 3">
    <name type="scientific">Olea europaea subsp. europaea</name>
    <dbReference type="NCBI Taxonomy" id="158383"/>
    <lineage>
        <taxon>Eukaryota</taxon>
        <taxon>Viridiplantae</taxon>
        <taxon>Streptophyta</taxon>
        <taxon>Embryophyta</taxon>
        <taxon>Tracheophyta</taxon>
        <taxon>Spermatophyta</taxon>
        <taxon>Magnoliopsida</taxon>
        <taxon>eudicotyledons</taxon>
        <taxon>Gunneridae</taxon>
        <taxon>Pentapetalae</taxon>
        <taxon>asterids</taxon>
        <taxon>lamiids</taxon>
        <taxon>Lamiales</taxon>
        <taxon>Oleaceae</taxon>
        <taxon>Oleeae</taxon>
        <taxon>Olea</taxon>
    </lineage>
</organism>
<dbReference type="AlphaFoldDB" id="A0A8S0RE15"/>
<dbReference type="SMART" id="SM00256">
    <property type="entry name" value="FBOX"/>
    <property type="match status" value="1"/>
</dbReference>
<dbReference type="Gramene" id="OE9A041821T2">
    <property type="protein sequence ID" value="OE9A041821C2"/>
    <property type="gene ID" value="OE9A041821"/>
</dbReference>
<dbReference type="InterPro" id="IPR055411">
    <property type="entry name" value="LRR_FXL15/At3g58940/PEG3-like"/>
</dbReference>
<dbReference type="PROSITE" id="PS50181">
    <property type="entry name" value="FBOX"/>
    <property type="match status" value="1"/>
</dbReference>
<dbReference type="InterPro" id="IPR053772">
    <property type="entry name" value="At1g61320/At1g61330-like"/>
</dbReference>
<dbReference type="SUPFAM" id="SSF52047">
    <property type="entry name" value="RNI-like"/>
    <property type="match status" value="1"/>
</dbReference>
<dbReference type="Gramene" id="OE9A041821T4">
    <property type="protein sequence ID" value="OE9A041821C4"/>
    <property type="gene ID" value="OE9A041821"/>
</dbReference>
<comment type="caution">
    <text evidence="2">The sequence shown here is derived from an EMBL/GenBank/DDBJ whole genome shotgun (WGS) entry which is preliminary data.</text>
</comment>
<dbReference type="InterPro" id="IPR032675">
    <property type="entry name" value="LRR_dom_sf"/>
</dbReference>